<feature type="non-terminal residue" evidence="2">
    <location>
        <position position="1"/>
    </location>
</feature>
<proteinExistence type="predicted"/>
<dbReference type="EMBL" id="HACG01005431">
    <property type="protein sequence ID" value="CEK52296.1"/>
    <property type="molecule type" value="Transcribed_RNA"/>
</dbReference>
<accession>A0A0B6Y8Y5</accession>
<feature type="region of interest" description="Disordered" evidence="1">
    <location>
        <begin position="1"/>
        <end position="32"/>
    </location>
</feature>
<protein>
    <recommendedName>
        <fullName evidence="3">CABIT domain-containing protein</fullName>
    </recommendedName>
</protein>
<evidence type="ECO:0000256" key="1">
    <source>
        <dbReference type="SAM" id="MobiDB-lite"/>
    </source>
</evidence>
<gene>
    <name evidence="2" type="primary">ORF16217</name>
</gene>
<name>A0A0B6Y8Y5_9EUPU</name>
<evidence type="ECO:0008006" key="3">
    <source>
        <dbReference type="Google" id="ProtNLM"/>
    </source>
</evidence>
<sequence length="143" mass="15670">TSFACSDISNSAHSDTSEVNGSHISSKLSKSATRSGARVIPNTHMLQPAGNVFIVSGTTKGLAKIRRKTKEITLLRCSNEEGQEIFIPSDQEGELLEVEIPSNGSTKLSVLPHDLITTNRYPRLVRYVYGDHPPRLTPCSKMF</sequence>
<feature type="non-terminal residue" evidence="2">
    <location>
        <position position="143"/>
    </location>
</feature>
<organism evidence="2">
    <name type="scientific">Arion vulgaris</name>
    <dbReference type="NCBI Taxonomy" id="1028688"/>
    <lineage>
        <taxon>Eukaryota</taxon>
        <taxon>Metazoa</taxon>
        <taxon>Spiralia</taxon>
        <taxon>Lophotrochozoa</taxon>
        <taxon>Mollusca</taxon>
        <taxon>Gastropoda</taxon>
        <taxon>Heterobranchia</taxon>
        <taxon>Euthyneura</taxon>
        <taxon>Panpulmonata</taxon>
        <taxon>Eupulmonata</taxon>
        <taxon>Stylommatophora</taxon>
        <taxon>Helicina</taxon>
        <taxon>Arionoidea</taxon>
        <taxon>Arionidae</taxon>
        <taxon>Arion</taxon>
    </lineage>
</organism>
<evidence type="ECO:0000313" key="2">
    <source>
        <dbReference type="EMBL" id="CEK52296.1"/>
    </source>
</evidence>
<reference evidence="2" key="1">
    <citation type="submission" date="2014-12" db="EMBL/GenBank/DDBJ databases">
        <title>Insight into the proteome of Arion vulgaris.</title>
        <authorList>
            <person name="Aradska J."/>
            <person name="Bulat T."/>
            <person name="Smidak R."/>
            <person name="Sarate P."/>
            <person name="Gangsoo J."/>
            <person name="Sialana F."/>
            <person name="Bilban M."/>
            <person name="Lubec G."/>
        </authorList>
    </citation>
    <scope>NUCLEOTIDE SEQUENCE</scope>
    <source>
        <tissue evidence="2">Skin</tissue>
    </source>
</reference>
<dbReference type="AlphaFoldDB" id="A0A0B6Y8Y5"/>